<dbReference type="EC" id="3.5.1.24" evidence="5"/>
<dbReference type="InterPro" id="IPR047711">
    <property type="entry name" value="CBAH"/>
</dbReference>
<dbReference type="GO" id="GO:0006629">
    <property type="term" value="P:lipid metabolic process"/>
    <property type="evidence" value="ECO:0007669"/>
    <property type="project" value="UniProtKB-KW"/>
</dbReference>
<dbReference type="PANTHER" id="PTHR35527:SF2">
    <property type="entry name" value="HYDROLASE"/>
    <property type="match status" value="1"/>
</dbReference>
<keyword evidence="3 11" id="KW-0378">Hydrolase</keyword>
<keyword evidence="4" id="KW-0443">Lipid metabolism</keyword>
<keyword evidence="12" id="KW-1185">Reference proteome</keyword>
<dbReference type="PANTHER" id="PTHR35527">
    <property type="entry name" value="CHOLOYLGLYCINE HYDROLASE"/>
    <property type="match status" value="1"/>
</dbReference>
<dbReference type="Proteomes" id="UP000469292">
    <property type="component" value="Unassembled WGS sequence"/>
</dbReference>
<organism evidence="11 12">
    <name type="scientific">Bifidobacterium choloepi</name>
    <dbReference type="NCBI Taxonomy" id="2614131"/>
    <lineage>
        <taxon>Bacteria</taxon>
        <taxon>Bacillati</taxon>
        <taxon>Actinomycetota</taxon>
        <taxon>Actinomycetes</taxon>
        <taxon>Bifidobacteriales</taxon>
        <taxon>Bifidobacteriaceae</taxon>
        <taxon>Bifidobacterium</taxon>
    </lineage>
</organism>
<evidence type="ECO:0000256" key="5">
    <source>
        <dbReference type="ARBA" id="ARBA00044769"/>
    </source>
</evidence>
<dbReference type="InterPro" id="IPR029055">
    <property type="entry name" value="Ntn_hydrolases_N"/>
</dbReference>
<gene>
    <name evidence="11" type="ORF">F6S87_00625</name>
</gene>
<dbReference type="AlphaFoldDB" id="A0A6I5NFL6"/>
<evidence type="ECO:0000256" key="4">
    <source>
        <dbReference type="ARBA" id="ARBA00023098"/>
    </source>
</evidence>
<dbReference type="NCBIfam" id="NF038245">
    <property type="entry name" value="bile_salt_hydro"/>
    <property type="match status" value="1"/>
</dbReference>
<protein>
    <recommendedName>
        <fullName evidence="5">choloylglycine hydrolase</fullName>
        <ecNumber evidence="5">3.5.1.24</ecNumber>
    </recommendedName>
    <alternativeName>
        <fullName evidence="6">Bile salt hydrolase</fullName>
    </alternativeName>
    <alternativeName>
        <fullName evidence="7">Choloylglycine hydrolase</fullName>
    </alternativeName>
</protein>
<evidence type="ECO:0000256" key="3">
    <source>
        <dbReference type="ARBA" id="ARBA00022801"/>
    </source>
</evidence>
<evidence type="ECO:0000256" key="7">
    <source>
        <dbReference type="ARBA" id="ARBA00044806"/>
    </source>
</evidence>
<comment type="caution">
    <text evidence="11">The sequence shown here is derived from an EMBL/GenBank/DDBJ whole genome shotgun (WGS) entry which is preliminary data.</text>
</comment>
<dbReference type="GO" id="GO:0045302">
    <property type="term" value="F:choloylglycine hydrolase activity"/>
    <property type="evidence" value="ECO:0007669"/>
    <property type="project" value="UniProtKB-EC"/>
</dbReference>
<dbReference type="RefSeq" id="WP_163226754.1">
    <property type="nucleotide sequence ID" value="NZ_VYSG01000001.1"/>
</dbReference>
<dbReference type="InterPro" id="IPR052193">
    <property type="entry name" value="Peptidase_C59"/>
</dbReference>
<evidence type="ECO:0000256" key="2">
    <source>
        <dbReference type="ARBA" id="ARBA00006625"/>
    </source>
</evidence>
<dbReference type="Gene3D" id="3.60.60.10">
    <property type="entry name" value="Penicillin V Acylase, Chain A"/>
    <property type="match status" value="1"/>
</dbReference>
<evidence type="ECO:0000256" key="9">
    <source>
        <dbReference type="ARBA" id="ARBA00048897"/>
    </source>
</evidence>
<comment type="pathway">
    <text evidence="1">Lipid metabolism; bile acid biosynthesis.</text>
</comment>
<proteinExistence type="inferred from homology"/>
<evidence type="ECO:0000313" key="11">
    <source>
        <dbReference type="EMBL" id="NEG69153.1"/>
    </source>
</evidence>
<sequence>MCTGVRFTDAEGDMYFGRNLDWECSYGETMKVTPRNFDYQPEFNATFGKRAVFGLAITAEDKPLYYDCANENGLAIAGLNFPGYAKYEDGPVDGKTNVAAYEFPLWVTRNFDSVDEVEAALDGVAIVAKPVNDKWPVALLHWIVADKTRSIVVEYMADGIHVYHNPIDAMTNQPTFAYHLENMKNYMNVTVDFPPTTDWDKYEMTAWGSGVSMHGLPGDYSSPSRLVRAAYTNSHYPQTSDEAHGVNRLFKTLQGSSMIYGGAKMENGNYEYTVYTSCFSTKTMTYYHTSYEDPTPKSWKLSDFDLDGTALISAA</sequence>
<reference evidence="11 12" key="1">
    <citation type="submission" date="2019-09" db="EMBL/GenBank/DDBJ databases">
        <title>Phylogenetic characterization of a novel taxon of the genus Bifidobacterium: Bifidobacterium choloepi sp. nov.</title>
        <authorList>
            <person name="Modesto M."/>
            <person name="Satti M."/>
        </authorList>
    </citation>
    <scope>NUCLEOTIDE SEQUENCE [LARGE SCALE GENOMIC DNA]</scope>
    <source>
        <strain evidence="11 12">BRDM6</strain>
    </source>
</reference>
<comment type="catalytic activity">
    <reaction evidence="9">
        <text>taurodeoxycholate + H2O = deoxycholate + taurine</text>
        <dbReference type="Rhea" id="RHEA:47556"/>
        <dbReference type="ChEBI" id="CHEBI:15377"/>
        <dbReference type="ChEBI" id="CHEBI:23614"/>
        <dbReference type="ChEBI" id="CHEBI:36261"/>
        <dbReference type="ChEBI" id="CHEBI:507393"/>
    </reaction>
    <physiologicalReaction direction="left-to-right" evidence="9">
        <dbReference type="Rhea" id="RHEA:47557"/>
    </physiologicalReaction>
</comment>
<accession>A0A6I5NFL6</accession>
<dbReference type="SUPFAM" id="SSF56235">
    <property type="entry name" value="N-terminal nucleophile aminohydrolases (Ntn hydrolases)"/>
    <property type="match status" value="1"/>
</dbReference>
<comment type="similarity">
    <text evidence="2">Belongs to the peptidase C59 family.</text>
</comment>
<evidence type="ECO:0000256" key="1">
    <source>
        <dbReference type="ARBA" id="ARBA00004860"/>
    </source>
</evidence>
<dbReference type="EMBL" id="VYSG01000001">
    <property type="protein sequence ID" value="NEG69153.1"/>
    <property type="molecule type" value="Genomic_DNA"/>
</dbReference>
<evidence type="ECO:0000256" key="6">
    <source>
        <dbReference type="ARBA" id="ARBA00044804"/>
    </source>
</evidence>
<dbReference type="Pfam" id="PF02275">
    <property type="entry name" value="CBAH"/>
    <property type="match status" value="1"/>
</dbReference>
<name>A0A6I5NFL6_9BIFI</name>
<dbReference type="CDD" id="cd00542">
    <property type="entry name" value="Ntn_PVA"/>
    <property type="match status" value="1"/>
</dbReference>
<evidence type="ECO:0000256" key="8">
    <source>
        <dbReference type="ARBA" id="ARBA00047285"/>
    </source>
</evidence>
<dbReference type="InterPro" id="IPR029132">
    <property type="entry name" value="CBAH/NAAA_C"/>
</dbReference>
<feature type="domain" description="Choloylglycine hydrolase/NAAA C-terminal" evidence="10">
    <location>
        <begin position="2"/>
        <end position="312"/>
    </location>
</feature>
<comment type="catalytic activity">
    <reaction evidence="8">
        <text>cholate + taurine = taurocholate + H2O</text>
        <dbReference type="Rhea" id="RHEA:47108"/>
        <dbReference type="ChEBI" id="CHEBI:15377"/>
        <dbReference type="ChEBI" id="CHEBI:29747"/>
        <dbReference type="ChEBI" id="CHEBI:36257"/>
        <dbReference type="ChEBI" id="CHEBI:507393"/>
    </reaction>
    <physiologicalReaction direction="right-to-left" evidence="8">
        <dbReference type="Rhea" id="RHEA:47110"/>
    </physiologicalReaction>
</comment>
<evidence type="ECO:0000313" key="12">
    <source>
        <dbReference type="Proteomes" id="UP000469292"/>
    </source>
</evidence>
<evidence type="ECO:0000259" key="10">
    <source>
        <dbReference type="Pfam" id="PF02275"/>
    </source>
</evidence>